<dbReference type="EMBL" id="JACVEW010000006">
    <property type="protein sequence ID" value="MBP0048150.1"/>
    <property type="molecule type" value="Genomic_DNA"/>
</dbReference>
<dbReference type="InterPro" id="IPR016181">
    <property type="entry name" value="Acyl_CoA_acyltransferase"/>
</dbReference>
<dbReference type="InterPro" id="IPR000182">
    <property type="entry name" value="GNAT_dom"/>
</dbReference>
<dbReference type="InterPro" id="IPR006464">
    <property type="entry name" value="AcTrfase_RimI/Ard1"/>
</dbReference>
<gene>
    <name evidence="7" type="primary">rimI</name>
    <name evidence="7" type="ORF">H9C73_05335</name>
</gene>
<keyword evidence="2 5" id="KW-0963">Cytoplasm</keyword>
<evidence type="ECO:0000256" key="2">
    <source>
        <dbReference type="ARBA" id="ARBA00022490"/>
    </source>
</evidence>
<evidence type="ECO:0000256" key="1">
    <source>
        <dbReference type="ARBA" id="ARBA00005395"/>
    </source>
</evidence>
<accession>A0ABS3Z9Z0</accession>
<evidence type="ECO:0000313" key="8">
    <source>
        <dbReference type="Proteomes" id="UP000810171"/>
    </source>
</evidence>
<dbReference type="Pfam" id="PF00583">
    <property type="entry name" value="Acetyltransf_1"/>
    <property type="match status" value="1"/>
</dbReference>
<comment type="subcellular location">
    <subcellularLocation>
        <location evidence="5">Cytoplasm</location>
    </subcellularLocation>
</comment>
<evidence type="ECO:0000313" key="7">
    <source>
        <dbReference type="EMBL" id="MBP0048150.1"/>
    </source>
</evidence>
<comment type="function">
    <text evidence="5">Acetylates the N-terminal alanine of ribosomal protein bS18.</text>
</comment>
<dbReference type="InterPro" id="IPR050680">
    <property type="entry name" value="YpeA/RimI_acetyltransf"/>
</dbReference>
<dbReference type="GO" id="GO:0005840">
    <property type="term" value="C:ribosome"/>
    <property type="evidence" value="ECO:0007669"/>
    <property type="project" value="UniProtKB-KW"/>
</dbReference>
<comment type="catalytic activity">
    <reaction evidence="5">
        <text>N-terminal L-alanyl-[ribosomal protein bS18] + acetyl-CoA = N-terminal N(alpha)-acetyl-L-alanyl-[ribosomal protein bS18] + CoA + H(+)</text>
        <dbReference type="Rhea" id="RHEA:43756"/>
        <dbReference type="Rhea" id="RHEA-COMP:10676"/>
        <dbReference type="Rhea" id="RHEA-COMP:10677"/>
        <dbReference type="ChEBI" id="CHEBI:15378"/>
        <dbReference type="ChEBI" id="CHEBI:57287"/>
        <dbReference type="ChEBI" id="CHEBI:57288"/>
        <dbReference type="ChEBI" id="CHEBI:64718"/>
        <dbReference type="ChEBI" id="CHEBI:83683"/>
        <dbReference type="EC" id="2.3.1.266"/>
    </reaction>
</comment>
<keyword evidence="8" id="KW-1185">Reference proteome</keyword>
<evidence type="ECO:0000256" key="4">
    <source>
        <dbReference type="ARBA" id="ARBA00023315"/>
    </source>
</evidence>
<comment type="caution">
    <text evidence="7">The sequence shown here is derived from an EMBL/GenBank/DDBJ whole genome shotgun (WGS) entry which is preliminary data.</text>
</comment>
<evidence type="ECO:0000259" key="6">
    <source>
        <dbReference type="PROSITE" id="PS51186"/>
    </source>
</evidence>
<dbReference type="SUPFAM" id="SSF55729">
    <property type="entry name" value="Acyl-CoA N-acyltransferases (Nat)"/>
    <property type="match status" value="1"/>
</dbReference>
<proteinExistence type="inferred from homology"/>
<dbReference type="CDD" id="cd04301">
    <property type="entry name" value="NAT_SF"/>
    <property type="match status" value="1"/>
</dbReference>
<dbReference type="PROSITE" id="PS51186">
    <property type="entry name" value="GNAT"/>
    <property type="match status" value="1"/>
</dbReference>
<keyword evidence="3" id="KW-0808">Transferase</keyword>
<dbReference type="RefSeq" id="WP_209286767.1">
    <property type="nucleotide sequence ID" value="NZ_JACVEW010000006.1"/>
</dbReference>
<protein>
    <recommendedName>
        <fullName evidence="5">[Ribosomal protein bS18]-alanine N-acetyltransferase</fullName>
        <ecNumber evidence="5">2.3.1.266</ecNumber>
    </recommendedName>
</protein>
<organism evidence="7 8">
    <name type="scientific">Marinobacterium alkalitolerans</name>
    <dbReference type="NCBI Taxonomy" id="1542925"/>
    <lineage>
        <taxon>Bacteria</taxon>
        <taxon>Pseudomonadati</taxon>
        <taxon>Pseudomonadota</taxon>
        <taxon>Gammaproteobacteria</taxon>
        <taxon>Oceanospirillales</taxon>
        <taxon>Oceanospirillaceae</taxon>
        <taxon>Marinobacterium</taxon>
    </lineage>
</organism>
<dbReference type="EC" id="2.3.1.266" evidence="5"/>
<comment type="similarity">
    <text evidence="1 5">Belongs to the acetyltransferase family. RimI subfamily.</text>
</comment>
<sequence length="152" mass="16616">MQTEAHPLTDLSCEAVAALDCRCFPGEAFADTWWRKAASGEGASAWYVGNTEAVQAFCLFSRVLDEAELLRIAVAPEARRQGLARQLLQQAMHELSAAGVRHLFLEVRASNQAAQGLYTGLGWKPTGVRRDYYPQGTGREDALLFGLDLEGS</sequence>
<reference evidence="7 8" key="1">
    <citation type="submission" date="2020-09" db="EMBL/GenBank/DDBJ databases">
        <authorList>
            <person name="Tanuku N.R.S."/>
        </authorList>
    </citation>
    <scope>NUCLEOTIDE SEQUENCE [LARGE SCALE GENOMIC DNA]</scope>
    <source>
        <strain evidence="7 8">AK62</strain>
    </source>
</reference>
<dbReference type="NCBIfam" id="TIGR01575">
    <property type="entry name" value="rimI"/>
    <property type="match status" value="1"/>
</dbReference>
<feature type="domain" description="N-acetyltransferase" evidence="6">
    <location>
        <begin position="3"/>
        <end position="150"/>
    </location>
</feature>
<dbReference type="PANTHER" id="PTHR43420:SF44">
    <property type="entry name" value="ACETYLTRANSFERASE YPEA"/>
    <property type="match status" value="1"/>
</dbReference>
<evidence type="ECO:0000256" key="5">
    <source>
        <dbReference type="RuleBase" id="RU363094"/>
    </source>
</evidence>
<evidence type="ECO:0000256" key="3">
    <source>
        <dbReference type="ARBA" id="ARBA00022679"/>
    </source>
</evidence>
<dbReference type="Proteomes" id="UP000810171">
    <property type="component" value="Unassembled WGS sequence"/>
</dbReference>
<keyword evidence="7" id="KW-0687">Ribonucleoprotein</keyword>
<dbReference type="PANTHER" id="PTHR43420">
    <property type="entry name" value="ACETYLTRANSFERASE"/>
    <property type="match status" value="1"/>
</dbReference>
<dbReference type="Gene3D" id="3.40.630.30">
    <property type="match status" value="1"/>
</dbReference>
<keyword evidence="4" id="KW-0012">Acyltransferase</keyword>
<name>A0ABS3Z9Z0_9GAMM</name>
<keyword evidence="7" id="KW-0689">Ribosomal protein</keyword>